<reference evidence="2" key="2">
    <citation type="submission" date="2015-01" db="EMBL/GenBank/DDBJ databases">
        <title>Evolutionary Origins and Diversification of the Mycorrhizal Mutualists.</title>
        <authorList>
            <consortium name="DOE Joint Genome Institute"/>
            <consortium name="Mycorrhizal Genomics Consortium"/>
            <person name="Kohler A."/>
            <person name="Kuo A."/>
            <person name="Nagy L.G."/>
            <person name="Floudas D."/>
            <person name="Copeland A."/>
            <person name="Barry K.W."/>
            <person name="Cichocki N."/>
            <person name="Veneault-Fourrey C."/>
            <person name="LaButti K."/>
            <person name="Lindquist E.A."/>
            <person name="Lipzen A."/>
            <person name="Lundell T."/>
            <person name="Morin E."/>
            <person name="Murat C."/>
            <person name="Riley R."/>
            <person name="Ohm R."/>
            <person name="Sun H."/>
            <person name="Tunlid A."/>
            <person name="Henrissat B."/>
            <person name="Grigoriev I.V."/>
            <person name="Hibbett D.S."/>
            <person name="Martin F."/>
        </authorList>
    </citation>
    <scope>NUCLEOTIDE SEQUENCE [LARGE SCALE GENOMIC DNA]</scope>
    <source>
        <strain evidence="2">Foug A</strain>
    </source>
</reference>
<dbReference type="InParanoid" id="A0A0C3ACM6"/>
<accession>A0A0C3ACM6</accession>
<dbReference type="EMBL" id="KN822041">
    <property type="protein sequence ID" value="KIM62657.1"/>
    <property type="molecule type" value="Genomic_DNA"/>
</dbReference>
<evidence type="ECO:0000313" key="2">
    <source>
        <dbReference type="Proteomes" id="UP000053989"/>
    </source>
</evidence>
<gene>
    <name evidence="1" type="ORF">SCLCIDRAFT_797262</name>
</gene>
<keyword evidence="2" id="KW-1185">Reference proteome</keyword>
<proteinExistence type="predicted"/>
<organism evidence="1 2">
    <name type="scientific">Scleroderma citrinum Foug A</name>
    <dbReference type="NCBI Taxonomy" id="1036808"/>
    <lineage>
        <taxon>Eukaryota</taxon>
        <taxon>Fungi</taxon>
        <taxon>Dikarya</taxon>
        <taxon>Basidiomycota</taxon>
        <taxon>Agaricomycotina</taxon>
        <taxon>Agaricomycetes</taxon>
        <taxon>Agaricomycetidae</taxon>
        <taxon>Boletales</taxon>
        <taxon>Sclerodermatineae</taxon>
        <taxon>Sclerodermataceae</taxon>
        <taxon>Scleroderma</taxon>
    </lineage>
</organism>
<name>A0A0C3ACM6_9AGAM</name>
<protein>
    <submittedName>
        <fullName evidence="1">Uncharacterized protein</fullName>
    </submittedName>
</protein>
<reference evidence="1 2" key="1">
    <citation type="submission" date="2014-04" db="EMBL/GenBank/DDBJ databases">
        <authorList>
            <consortium name="DOE Joint Genome Institute"/>
            <person name="Kuo A."/>
            <person name="Kohler A."/>
            <person name="Nagy L.G."/>
            <person name="Floudas D."/>
            <person name="Copeland A."/>
            <person name="Barry K.W."/>
            <person name="Cichocki N."/>
            <person name="Veneault-Fourrey C."/>
            <person name="LaButti K."/>
            <person name="Lindquist E.A."/>
            <person name="Lipzen A."/>
            <person name="Lundell T."/>
            <person name="Morin E."/>
            <person name="Murat C."/>
            <person name="Sun H."/>
            <person name="Tunlid A."/>
            <person name="Henrissat B."/>
            <person name="Grigoriev I.V."/>
            <person name="Hibbett D.S."/>
            <person name="Martin F."/>
            <person name="Nordberg H.P."/>
            <person name="Cantor M.N."/>
            <person name="Hua S.X."/>
        </authorList>
    </citation>
    <scope>NUCLEOTIDE SEQUENCE [LARGE SCALE GENOMIC DNA]</scope>
    <source>
        <strain evidence="1 2">Foug A</strain>
    </source>
</reference>
<evidence type="ECO:0000313" key="1">
    <source>
        <dbReference type="EMBL" id="KIM62657.1"/>
    </source>
</evidence>
<dbReference type="AlphaFoldDB" id="A0A0C3ACM6"/>
<dbReference type="Proteomes" id="UP000053989">
    <property type="component" value="Unassembled WGS sequence"/>
</dbReference>
<sequence length="62" mass="6778">MQNEGVILIHRQSHCHLPHCQFPSLSDSCYGGELDRRSISGATVCKVPTSSNGICRPAQILK</sequence>
<dbReference type="HOGENOM" id="CLU_2905491_0_0_1"/>